<name>A0AAD2YAK0_STRAP</name>
<dbReference type="Proteomes" id="UP000006614">
    <property type="component" value="Unassembled WGS sequence"/>
</dbReference>
<accession>A0AAD2YAK0</accession>
<dbReference type="EMBL" id="ALJO01000004">
    <property type="protein sequence ID" value="EJP26545.1"/>
    <property type="molecule type" value="Genomic_DNA"/>
</dbReference>
<comment type="caution">
    <text evidence="1">The sequence shown here is derived from an EMBL/GenBank/DDBJ whole genome shotgun (WGS) entry which is preliminary data.</text>
</comment>
<proteinExistence type="predicted"/>
<evidence type="ECO:0000313" key="1">
    <source>
        <dbReference type="EMBL" id="EJP26545.1"/>
    </source>
</evidence>
<dbReference type="NCBIfam" id="TIGR01847">
    <property type="entry name" value="bacteriocin_sig"/>
    <property type="match status" value="1"/>
</dbReference>
<reference evidence="1 2" key="1">
    <citation type="submission" date="2012-07" db="EMBL/GenBank/DDBJ databases">
        <authorList>
            <person name="Durkin A.S."/>
            <person name="McCorrison J."/>
            <person name="Torralba M."/>
            <person name="Gillis M."/>
            <person name="Methe B."/>
            <person name="Sutton G."/>
            <person name="Nelson K.E."/>
        </authorList>
    </citation>
    <scope>NUCLEOTIDE SEQUENCE [LARGE SCALE GENOMIC DNA]</scope>
    <source>
        <strain evidence="1 2">SK1138</strain>
    </source>
</reference>
<gene>
    <name evidence="1" type="ORF">HMPREF1126_0696</name>
</gene>
<dbReference type="InterPro" id="IPR010133">
    <property type="entry name" value="Bacteriocin_signal_seq"/>
</dbReference>
<dbReference type="RefSeq" id="WP_003029519.1">
    <property type="nucleotide sequence ID" value="NZ_ALJO01000004.1"/>
</dbReference>
<evidence type="ECO:0000313" key="2">
    <source>
        <dbReference type="Proteomes" id="UP000006614"/>
    </source>
</evidence>
<sequence length="48" mass="5621">MKKLFAKKEVVKKEVVEFKELNDEQLDKIIGGDSRIRMGFDFSKLFGK</sequence>
<organism evidence="1 2">
    <name type="scientific">Streptococcus anginosus SK1138</name>
    <dbReference type="NCBI Taxonomy" id="1161422"/>
    <lineage>
        <taxon>Bacteria</taxon>
        <taxon>Bacillati</taxon>
        <taxon>Bacillota</taxon>
        <taxon>Bacilli</taxon>
        <taxon>Lactobacillales</taxon>
        <taxon>Streptococcaceae</taxon>
        <taxon>Streptococcus</taxon>
        <taxon>Streptococcus anginosus group</taxon>
    </lineage>
</organism>
<protein>
    <submittedName>
        <fullName evidence="1">COMC family protein</fullName>
    </submittedName>
</protein>
<dbReference type="GeneID" id="93964053"/>
<dbReference type="AlphaFoldDB" id="A0AAD2YAK0"/>